<evidence type="ECO:0000313" key="2">
    <source>
        <dbReference type="EMBL" id="CAB4364280.1"/>
    </source>
</evidence>
<dbReference type="EMBL" id="CAFBIY010000244">
    <property type="protein sequence ID" value="CAB4853366.1"/>
    <property type="molecule type" value="Genomic_DNA"/>
</dbReference>
<protein>
    <submittedName>
        <fullName evidence="2">Unannotated protein</fullName>
    </submittedName>
</protein>
<dbReference type="EMBL" id="CAEZYF010000015">
    <property type="protein sequence ID" value="CAB4732539.1"/>
    <property type="molecule type" value="Genomic_DNA"/>
</dbReference>
<feature type="region of interest" description="Disordered" evidence="1">
    <location>
        <begin position="28"/>
        <end position="47"/>
    </location>
</feature>
<dbReference type="EMBL" id="CAFAAV010000030">
    <property type="protein sequence ID" value="CAB4808738.1"/>
    <property type="molecule type" value="Genomic_DNA"/>
</dbReference>
<organism evidence="2">
    <name type="scientific">freshwater metagenome</name>
    <dbReference type="NCBI Taxonomy" id="449393"/>
    <lineage>
        <taxon>unclassified sequences</taxon>
        <taxon>metagenomes</taxon>
        <taxon>ecological metagenomes</taxon>
    </lineage>
</organism>
<evidence type="ECO:0000313" key="7">
    <source>
        <dbReference type="EMBL" id="CAB4973281.1"/>
    </source>
</evidence>
<dbReference type="EMBL" id="CAESGF010000012">
    <property type="protein sequence ID" value="CAB4364280.1"/>
    <property type="molecule type" value="Genomic_DNA"/>
</dbReference>
<proteinExistence type="predicted"/>
<evidence type="ECO:0000313" key="5">
    <source>
        <dbReference type="EMBL" id="CAB4853366.1"/>
    </source>
</evidence>
<name>A0A6J6AAN6_9ZZZZ</name>
<gene>
    <name evidence="3" type="ORF">UFOPK2656_02231</name>
    <name evidence="4" type="ORF">UFOPK3099_00587</name>
    <name evidence="5" type="ORF">UFOPK3267_02897</name>
    <name evidence="6" type="ORF">UFOPK3651_03205</name>
    <name evidence="7" type="ORF">UFOPK3931_00309</name>
    <name evidence="2" type="ORF">UFOPK4189_02043</name>
</gene>
<dbReference type="EMBL" id="CAFBMT010000032">
    <property type="protein sequence ID" value="CAB4956349.1"/>
    <property type="molecule type" value="Genomic_DNA"/>
</dbReference>
<dbReference type="AlphaFoldDB" id="A0A6J6AAN6"/>
<evidence type="ECO:0000313" key="6">
    <source>
        <dbReference type="EMBL" id="CAB4956349.1"/>
    </source>
</evidence>
<evidence type="ECO:0000313" key="4">
    <source>
        <dbReference type="EMBL" id="CAB4808738.1"/>
    </source>
</evidence>
<accession>A0A6J6AAN6</accession>
<sequence length="162" mass="16497">MKRLLSAALMASALIGVVACSDGPSIGSKVGRTEQTTADDGPGGNAGSVPLIPGLKPECQAIYRAMAGAAEAMSGASDAEQATAMFSALVDAVPAELKDDAKTFSDAYSAYLNILLKYQGDPTKAMADPKVVAALTKLSSAEVQKASDNLSNYMNVSCQTGS</sequence>
<dbReference type="EMBL" id="CAFBOL010000004">
    <property type="protein sequence ID" value="CAB4973281.1"/>
    <property type="molecule type" value="Genomic_DNA"/>
</dbReference>
<reference evidence="2" key="1">
    <citation type="submission" date="2020-05" db="EMBL/GenBank/DDBJ databases">
        <authorList>
            <person name="Chiriac C."/>
            <person name="Salcher M."/>
            <person name="Ghai R."/>
            <person name="Kavagutti S V."/>
        </authorList>
    </citation>
    <scope>NUCLEOTIDE SEQUENCE</scope>
</reference>
<evidence type="ECO:0000256" key="1">
    <source>
        <dbReference type="SAM" id="MobiDB-lite"/>
    </source>
</evidence>
<evidence type="ECO:0000313" key="3">
    <source>
        <dbReference type="EMBL" id="CAB4732539.1"/>
    </source>
</evidence>
<dbReference type="PROSITE" id="PS51257">
    <property type="entry name" value="PROKAR_LIPOPROTEIN"/>
    <property type="match status" value="1"/>
</dbReference>